<accession>A0A8S9YGA7</accession>
<proteinExistence type="predicted"/>
<dbReference type="Proteomes" id="UP000822476">
    <property type="component" value="Unassembled WGS sequence"/>
</dbReference>
<dbReference type="EMBL" id="JTDE01006266">
    <property type="protein sequence ID" value="KAF7244770.1"/>
    <property type="molecule type" value="Genomic_DNA"/>
</dbReference>
<organism evidence="1 2">
    <name type="scientific">Paragonimus skrjabini miyazakii</name>
    <dbReference type="NCBI Taxonomy" id="59628"/>
    <lineage>
        <taxon>Eukaryota</taxon>
        <taxon>Metazoa</taxon>
        <taxon>Spiralia</taxon>
        <taxon>Lophotrochozoa</taxon>
        <taxon>Platyhelminthes</taxon>
        <taxon>Trematoda</taxon>
        <taxon>Digenea</taxon>
        <taxon>Plagiorchiida</taxon>
        <taxon>Troglotremata</taxon>
        <taxon>Troglotrematidae</taxon>
        <taxon>Paragonimus</taxon>
    </lineage>
</organism>
<protein>
    <submittedName>
        <fullName evidence="1">Uncharacterized protein</fullName>
    </submittedName>
</protein>
<dbReference type="AlphaFoldDB" id="A0A8S9YGA7"/>
<evidence type="ECO:0000313" key="1">
    <source>
        <dbReference type="EMBL" id="KAF7244770.1"/>
    </source>
</evidence>
<keyword evidence="2" id="KW-1185">Reference proteome</keyword>
<evidence type="ECO:0000313" key="2">
    <source>
        <dbReference type="Proteomes" id="UP000822476"/>
    </source>
</evidence>
<dbReference type="OrthoDB" id="10460905at2759"/>
<gene>
    <name evidence="1" type="ORF">EG68_11614</name>
</gene>
<comment type="caution">
    <text evidence="1">The sequence shown here is derived from an EMBL/GenBank/DDBJ whole genome shotgun (WGS) entry which is preliminary data.</text>
</comment>
<name>A0A8S9YGA7_9TREM</name>
<sequence length="75" mass="8488">MIFSSKSLNTSRRCLLDSLHNFNLNHFLLSGNLAGSSRQTTSFHPVYLMLSIRDSTSLCICYILWRAFSILTSSV</sequence>
<reference evidence="1" key="1">
    <citation type="submission" date="2019-07" db="EMBL/GenBank/DDBJ databases">
        <title>Annotation for the trematode Paragonimus miyazaki's.</title>
        <authorList>
            <person name="Choi Y.-J."/>
        </authorList>
    </citation>
    <scope>NUCLEOTIDE SEQUENCE</scope>
    <source>
        <strain evidence="1">Japan</strain>
    </source>
</reference>